<dbReference type="EMBL" id="JAACXV010014295">
    <property type="protein sequence ID" value="KAF7268886.1"/>
    <property type="molecule type" value="Genomic_DNA"/>
</dbReference>
<feature type="region of interest" description="Disordered" evidence="1">
    <location>
        <begin position="1"/>
        <end position="26"/>
    </location>
</feature>
<proteinExistence type="predicted"/>
<protein>
    <submittedName>
        <fullName evidence="2">Uncharacterized protein</fullName>
    </submittedName>
</protein>
<dbReference type="Proteomes" id="UP000625711">
    <property type="component" value="Unassembled WGS sequence"/>
</dbReference>
<accession>A0A834M1X0</accession>
<evidence type="ECO:0000313" key="3">
    <source>
        <dbReference type="Proteomes" id="UP000625711"/>
    </source>
</evidence>
<gene>
    <name evidence="2" type="ORF">GWI33_018041</name>
</gene>
<comment type="caution">
    <text evidence="2">The sequence shown here is derived from an EMBL/GenBank/DDBJ whole genome shotgun (WGS) entry which is preliminary data.</text>
</comment>
<dbReference type="AlphaFoldDB" id="A0A834M1X0"/>
<sequence length="131" mass="15106">MEEYFWQPEKKPTHTQKKTGKQKGKETIAQQRQLPICQQLKQDVIKSAATPRWALLGHVWAPGWSGARGPRPYPLDARSLADRACTAEESWRCERFRITWGWRAEDAIGENNIDGLMKKASSVRFWIHCGN</sequence>
<evidence type="ECO:0000313" key="2">
    <source>
        <dbReference type="EMBL" id="KAF7268886.1"/>
    </source>
</evidence>
<name>A0A834M1X0_RHYFE</name>
<keyword evidence="3" id="KW-1185">Reference proteome</keyword>
<reference evidence="2" key="1">
    <citation type="submission" date="2020-08" db="EMBL/GenBank/DDBJ databases">
        <title>Genome sequencing and assembly of the red palm weevil Rhynchophorus ferrugineus.</title>
        <authorList>
            <person name="Dias G.B."/>
            <person name="Bergman C.M."/>
            <person name="Manee M."/>
        </authorList>
    </citation>
    <scope>NUCLEOTIDE SEQUENCE</scope>
    <source>
        <strain evidence="2">AA-2017</strain>
        <tissue evidence="2">Whole larva</tissue>
    </source>
</reference>
<organism evidence="2 3">
    <name type="scientific">Rhynchophorus ferrugineus</name>
    <name type="common">Red palm weevil</name>
    <name type="synonym">Curculio ferrugineus</name>
    <dbReference type="NCBI Taxonomy" id="354439"/>
    <lineage>
        <taxon>Eukaryota</taxon>
        <taxon>Metazoa</taxon>
        <taxon>Ecdysozoa</taxon>
        <taxon>Arthropoda</taxon>
        <taxon>Hexapoda</taxon>
        <taxon>Insecta</taxon>
        <taxon>Pterygota</taxon>
        <taxon>Neoptera</taxon>
        <taxon>Endopterygota</taxon>
        <taxon>Coleoptera</taxon>
        <taxon>Polyphaga</taxon>
        <taxon>Cucujiformia</taxon>
        <taxon>Curculionidae</taxon>
        <taxon>Dryophthorinae</taxon>
        <taxon>Rhynchophorus</taxon>
    </lineage>
</organism>
<evidence type="ECO:0000256" key="1">
    <source>
        <dbReference type="SAM" id="MobiDB-lite"/>
    </source>
</evidence>
<feature type="compositionally biased region" description="Basic residues" evidence="1">
    <location>
        <begin position="13"/>
        <end position="22"/>
    </location>
</feature>